<dbReference type="GO" id="GO:0009898">
    <property type="term" value="C:cytoplasmic side of plasma membrane"/>
    <property type="evidence" value="ECO:0007669"/>
    <property type="project" value="TreeGrafter"/>
</dbReference>
<sequence length="361" mass="40123">WWDACLAASPSCKIWRSHGPSWAIESDASNWGGCGIIRGPDITSWLIMDWHRDSTEIEPLHINFKESLAPVLTALHFQQQLLPGSQLVIYSDSDLSGQAFHVPGTFQIFADSGSRADDISELTNFLLRLFGSIYVDLSNLREHTLSPATCKFLALQIARLNYNPLYRLSKIMKFLAVILAVCVVGSSAFSFRRCGGNNDLDVISANVRPALISFPGRSSVSFAGKVTRSFSDLDLKLEVFLKSAVGEVKIPCLFNFGSCNYDRMCSILDRMERENWAGVGTQLSREIRKLIDSVDGAGDRLCPFTPAEVNVSNRAIDLPSLPPLLATIASGQYRVRAQLINRDSNRLMSCFEIEFEMRKAD</sequence>
<evidence type="ECO:0000313" key="4">
    <source>
        <dbReference type="WBParaSite" id="maker-uti_cns_0005387-snap-gene-0.7-mRNA-1"/>
    </source>
</evidence>
<organism evidence="3 4">
    <name type="scientific">Macrostomum lignano</name>
    <dbReference type="NCBI Taxonomy" id="282301"/>
    <lineage>
        <taxon>Eukaryota</taxon>
        <taxon>Metazoa</taxon>
        <taxon>Spiralia</taxon>
        <taxon>Lophotrochozoa</taxon>
        <taxon>Platyhelminthes</taxon>
        <taxon>Rhabditophora</taxon>
        <taxon>Macrostomorpha</taxon>
        <taxon>Macrostomida</taxon>
        <taxon>Macrostomidae</taxon>
        <taxon>Macrostomum</taxon>
    </lineage>
</organism>
<protein>
    <submittedName>
        <fullName evidence="4">ML domain-containing protein</fullName>
    </submittedName>
</protein>
<dbReference type="SUPFAM" id="SSF63707">
    <property type="entry name" value="Ganglioside M2 (gm2) activator"/>
    <property type="match status" value="1"/>
</dbReference>
<accession>A0A1I8HBB5</accession>
<dbReference type="Gene3D" id="2.70.220.10">
    <property type="entry name" value="Ganglioside GM2 activator"/>
    <property type="match status" value="1"/>
</dbReference>
<dbReference type="InterPro" id="IPR036846">
    <property type="entry name" value="GM2-AP_sf"/>
</dbReference>
<dbReference type="WBParaSite" id="maker-uti_cns_0005387-snap-gene-0.7-mRNA-1">
    <property type="protein sequence ID" value="maker-uti_cns_0005387-snap-gene-0.7-mRNA-1"/>
    <property type="gene ID" value="maker-uti_cns_0005387-snap-gene-0.7"/>
</dbReference>
<evidence type="ECO:0000313" key="3">
    <source>
        <dbReference type="Proteomes" id="UP000095280"/>
    </source>
</evidence>
<evidence type="ECO:0000256" key="1">
    <source>
        <dbReference type="ARBA" id="ARBA00022729"/>
    </source>
</evidence>
<dbReference type="InterPro" id="IPR028996">
    <property type="entry name" value="GM2-AP"/>
</dbReference>
<dbReference type="GO" id="GO:0008047">
    <property type="term" value="F:enzyme activator activity"/>
    <property type="evidence" value="ECO:0007669"/>
    <property type="project" value="InterPro"/>
</dbReference>
<dbReference type="PANTHER" id="PTHR17357:SF0">
    <property type="entry name" value="GANGLIOSIDE GM2 ACTIVATOR"/>
    <property type="match status" value="1"/>
</dbReference>
<dbReference type="GO" id="GO:0006689">
    <property type="term" value="P:ganglioside catabolic process"/>
    <property type="evidence" value="ECO:0007669"/>
    <property type="project" value="InterPro"/>
</dbReference>
<dbReference type="Proteomes" id="UP000095280">
    <property type="component" value="Unplaced"/>
</dbReference>
<evidence type="ECO:0000259" key="2">
    <source>
        <dbReference type="Pfam" id="PF02221"/>
    </source>
</evidence>
<dbReference type="PANTHER" id="PTHR17357">
    <property type="entry name" value="GM2 GANGLIOSIDE ACTIVATOR PROTEIN"/>
    <property type="match status" value="1"/>
</dbReference>
<feature type="domain" description="MD-2-related lipid-recognition" evidence="2">
    <location>
        <begin position="189"/>
        <end position="356"/>
    </location>
</feature>
<dbReference type="Pfam" id="PF02221">
    <property type="entry name" value="E1_DerP2_DerF2"/>
    <property type="match status" value="1"/>
</dbReference>
<name>A0A1I8HBB5_9PLAT</name>
<keyword evidence="1" id="KW-0732">Signal</keyword>
<dbReference type="GO" id="GO:0005319">
    <property type="term" value="F:lipid transporter activity"/>
    <property type="evidence" value="ECO:0007669"/>
    <property type="project" value="TreeGrafter"/>
</dbReference>
<keyword evidence="3" id="KW-1185">Reference proteome</keyword>
<proteinExistence type="predicted"/>
<dbReference type="AlphaFoldDB" id="A0A1I8HBB5"/>
<reference evidence="4" key="1">
    <citation type="submission" date="2016-11" db="UniProtKB">
        <authorList>
            <consortium name="WormBaseParasite"/>
        </authorList>
    </citation>
    <scope>IDENTIFICATION</scope>
</reference>
<dbReference type="InterPro" id="IPR003172">
    <property type="entry name" value="ML_dom"/>
</dbReference>